<dbReference type="CDD" id="cd17470">
    <property type="entry name" value="T3SS_Flik_C"/>
    <property type="match status" value="1"/>
</dbReference>
<feature type="compositionally biased region" description="Polar residues" evidence="4">
    <location>
        <begin position="180"/>
        <end position="217"/>
    </location>
</feature>
<feature type="domain" description="Flagellar hook-length control protein-like C-terminal" evidence="5">
    <location>
        <begin position="335"/>
        <end position="410"/>
    </location>
</feature>
<evidence type="ECO:0000259" key="5">
    <source>
        <dbReference type="Pfam" id="PF02120"/>
    </source>
</evidence>
<accession>X0U0L6</accession>
<dbReference type="InterPro" id="IPR001635">
    <property type="entry name" value="Flag_hook_Flik"/>
</dbReference>
<feature type="region of interest" description="Disordered" evidence="4">
    <location>
        <begin position="66"/>
        <end position="104"/>
    </location>
</feature>
<gene>
    <name evidence="6" type="ORF">S01H1_11761</name>
</gene>
<organism evidence="6">
    <name type="scientific">marine sediment metagenome</name>
    <dbReference type="NCBI Taxonomy" id="412755"/>
    <lineage>
        <taxon>unclassified sequences</taxon>
        <taxon>metagenomes</taxon>
        <taxon>ecological metagenomes</taxon>
    </lineage>
</organism>
<evidence type="ECO:0000256" key="3">
    <source>
        <dbReference type="ARBA" id="ARBA00022795"/>
    </source>
</evidence>
<evidence type="ECO:0000256" key="1">
    <source>
        <dbReference type="ARBA" id="ARBA00003944"/>
    </source>
</evidence>
<keyword evidence="3" id="KW-1005">Bacterial flagellum biogenesis</keyword>
<feature type="compositionally biased region" description="Polar residues" evidence="4">
    <location>
        <begin position="283"/>
        <end position="299"/>
    </location>
</feature>
<feature type="compositionally biased region" description="Polar residues" evidence="4">
    <location>
        <begin position="89"/>
        <end position="104"/>
    </location>
</feature>
<comment type="similarity">
    <text evidence="2">Belongs to the FliK family.</text>
</comment>
<evidence type="ECO:0000313" key="6">
    <source>
        <dbReference type="EMBL" id="GAF81955.1"/>
    </source>
</evidence>
<evidence type="ECO:0000256" key="4">
    <source>
        <dbReference type="SAM" id="MobiDB-lite"/>
    </source>
</evidence>
<dbReference type="GO" id="GO:0044780">
    <property type="term" value="P:bacterial-type flagellum assembly"/>
    <property type="evidence" value="ECO:0007669"/>
    <property type="project" value="InterPro"/>
</dbReference>
<dbReference type="GO" id="GO:0009424">
    <property type="term" value="C:bacterial-type flagellum hook"/>
    <property type="evidence" value="ECO:0007669"/>
    <property type="project" value="InterPro"/>
</dbReference>
<feature type="compositionally biased region" description="Polar residues" evidence="4">
    <location>
        <begin position="246"/>
        <end position="267"/>
    </location>
</feature>
<sequence>LGALVKEVATKMEPKTGRQLAQLIANLKAGKSPPVTGRAAKAAEIKLLVTTDKGQLGLKTVLSNTSEGTVDTQPLPATSRGKNTDKIPISNSTVASTKAPSNGENAKELMSDALVDADGKTTATNEKTAAVVAGSPKSSALSGKKLGTDNLVDDDSKTTNEETTMTDKSAIPGNEKMPAVNTNFPPVQTKFTEPQSQPVGTTPEKSAQITAKPSDSTAAAPEIASESSVGNGKESPRAGNKVLDNPTVQELNVTAVQVSTGQTKNRGSSTSNDSSDSDLEQILSHNNPQTPVTEQSHNSAAGAKTAALPGYTSPSSVSADIGKQILESIHSSLSQKGQNQQITIRLNPPELGKVFIKFNEQDSQIIGLLEVSKPQTRIEIQQALPQIIQNLQDSGIHIKRLEVVLSEGEQPEQEALKDQSLQNG</sequence>
<name>X0U0L6_9ZZZZ</name>
<feature type="region of interest" description="Disordered" evidence="4">
    <location>
        <begin position="127"/>
        <end position="314"/>
    </location>
</feature>
<comment type="caution">
    <text evidence="6">The sequence shown here is derived from an EMBL/GenBank/DDBJ whole genome shotgun (WGS) entry which is preliminary data.</text>
</comment>
<feature type="non-terminal residue" evidence="6">
    <location>
        <position position="1"/>
    </location>
</feature>
<feature type="non-terminal residue" evidence="6">
    <location>
        <position position="424"/>
    </location>
</feature>
<dbReference type="AlphaFoldDB" id="X0U0L6"/>
<reference evidence="6" key="1">
    <citation type="journal article" date="2014" name="Front. Microbiol.">
        <title>High frequency of phylogenetically diverse reductive dehalogenase-homologous genes in deep subseafloor sedimentary metagenomes.</title>
        <authorList>
            <person name="Kawai M."/>
            <person name="Futagami T."/>
            <person name="Toyoda A."/>
            <person name="Takaki Y."/>
            <person name="Nishi S."/>
            <person name="Hori S."/>
            <person name="Arai W."/>
            <person name="Tsubouchi T."/>
            <person name="Morono Y."/>
            <person name="Uchiyama I."/>
            <person name="Ito T."/>
            <person name="Fujiyama A."/>
            <person name="Inagaki F."/>
            <person name="Takami H."/>
        </authorList>
    </citation>
    <scope>NUCLEOTIDE SEQUENCE</scope>
    <source>
        <strain evidence="6">Expedition CK06-06</strain>
    </source>
</reference>
<dbReference type="EMBL" id="BARS01006008">
    <property type="protein sequence ID" value="GAF81955.1"/>
    <property type="molecule type" value="Genomic_DNA"/>
</dbReference>
<dbReference type="Gene3D" id="3.30.750.140">
    <property type="match status" value="1"/>
</dbReference>
<dbReference type="PRINTS" id="PR01007">
    <property type="entry name" value="FLGHOOKFLIK"/>
</dbReference>
<evidence type="ECO:0000256" key="2">
    <source>
        <dbReference type="ARBA" id="ARBA00009149"/>
    </source>
</evidence>
<dbReference type="InterPro" id="IPR021136">
    <property type="entry name" value="Flagellar_hook_control-like_C"/>
</dbReference>
<dbReference type="Pfam" id="PF02120">
    <property type="entry name" value="Flg_hook"/>
    <property type="match status" value="1"/>
</dbReference>
<feature type="compositionally biased region" description="Polar residues" evidence="4">
    <location>
        <begin position="66"/>
        <end position="76"/>
    </location>
</feature>
<proteinExistence type="inferred from homology"/>
<comment type="function">
    <text evidence="1">Controls the length of the flagellar hook.</text>
</comment>
<dbReference type="InterPro" id="IPR038610">
    <property type="entry name" value="FliK-like_C_sf"/>
</dbReference>
<protein>
    <recommendedName>
        <fullName evidence="5">Flagellar hook-length control protein-like C-terminal domain-containing protein</fullName>
    </recommendedName>
</protein>